<dbReference type="Pfam" id="PF01544">
    <property type="entry name" value="CorA"/>
    <property type="match status" value="1"/>
</dbReference>
<keyword evidence="4" id="KW-1003">Cell membrane</keyword>
<evidence type="ECO:0000256" key="4">
    <source>
        <dbReference type="ARBA" id="ARBA00022475"/>
    </source>
</evidence>
<comment type="similarity">
    <text evidence="2">Belongs to the CorA metal ion transporter (MIT) (TC 1.A.35) family.</text>
</comment>
<dbReference type="InterPro" id="IPR045863">
    <property type="entry name" value="CorA_TM1_TM2"/>
</dbReference>
<dbReference type="GO" id="GO:0005886">
    <property type="term" value="C:plasma membrane"/>
    <property type="evidence" value="ECO:0007669"/>
    <property type="project" value="UniProtKB-SubCell"/>
</dbReference>
<evidence type="ECO:0000256" key="7">
    <source>
        <dbReference type="ARBA" id="ARBA00023136"/>
    </source>
</evidence>
<dbReference type="EMBL" id="MHKI01000004">
    <property type="protein sequence ID" value="OGY88135.1"/>
    <property type="molecule type" value="Genomic_DNA"/>
</dbReference>
<dbReference type="InterPro" id="IPR002523">
    <property type="entry name" value="MgTranspt_CorA/ZnTranspt_ZntB"/>
</dbReference>
<dbReference type="CDD" id="cd12822">
    <property type="entry name" value="TmCorA-like"/>
    <property type="match status" value="1"/>
</dbReference>
<evidence type="ECO:0000256" key="5">
    <source>
        <dbReference type="ARBA" id="ARBA00022692"/>
    </source>
</evidence>
<comment type="subcellular location">
    <subcellularLocation>
        <location evidence="1">Cell membrane</location>
        <topology evidence="1">Multi-pass membrane protein</topology>
    </subcellularLocation>
</comment>
<dbReference type="PANTHER" id="PTHR46494">
    <property type="entry name" value="CORA FAMILY METAL ION TRANSPORTER (EUROFUNG)"/>
    <property type="match status" value="1"/>
</dbReference>
<sequence length="308" mass="35393">MSYTTILGNKKSWQWLNVIKPDQKDHQTLSKKFQFTADDLDDAFKSTLRSKIVNRGKYIFFVALVPFYDQKTNKVNVSEIDIFMGDDFLITISNGKIEALKTIFAKYQAVKFYSSIKQVDELFFKIIDTILENIYPLIDTINDTLEKIKQHIFAGNNARATSHNILITRRNITDMRKALRGYGALLNNLTRYAQTSNYAFSPDLKKFEELAEDAQEIWAVLESHKEMVEALKDSNESLISHNLNAVMKTLTIFSVILLPAGVVAGIFGMNAENIPVIGKPLDFWILLGIICSVSLFLLFIFWRKRWLR</sequence>
<keyword evidence="7 8" id="KW-0472">Membrane</keyword>
<proteinExistence type="inferred from homology"/>
<keyword evidence="5 8" id="KW-0812">Transmembrane</keyword>
<organism evidence="9 10">
    <name type="scientific">Candidatus Kerfeldbacteria bacterium RIFOXYB2_FULL_38_14</name>
    <dbReference type="NCBI Taxonomy" id="1798547"/>
    <lineage>
        <taxon>Bacteria</taxon>
        <taxon>Candidatus Kerfeldiibacteriota</taxon>
    </lineage>
</organism>
<dbReference type="GO" id="GO:0050897">
    <property type="term" value="F:cobalt ion binding"/>
    <property type="evidence" value="ECO:0007669"/>
    <property type="project" value="TreeGrafter"/>
</dbReference>
<evidence type="ECO:0008006" key="11">
    <source>
        <dbReference type="Google" id="ProtNLM"/>
    </source>
</evidence>
<dbReference type="AlphaFoldDB" id="A0A1G2BGF2"/>
<protein>
    <recommendedName>
        <fullName evidence="11">Magnesium transporter CorA</fullName>
    </recommendedName>
</protein>
<dbReference type="InterPro" id="IPR045861">
    <property type="entry name" value="CorA_cytoplasmic_dom"/>
</dbReference>
<evidence type="ECO:0000313" key="9">
    <source>
        <dbReference type="EMBL" id="OGY88135.1"/>
    </source>
</evidence>
<dbReference type="SUPFAM" id="SSF143865">
    <property type="entry name" value="CorA soluble domain-like"/>
    <property type="match status" value="1"/>
</dbReference>
<dbReference type="SUPFAM" id="SSF144083">
    <property type="entry name" value="Magnesium transport protein CorA, transmembrane region"/>
    <property type="match status" value="1"/>
</dbReference>
<evidence type="ECO:0000256" key="8">
    <source>
        <dbReference type="SAM" id="Phobius"/>
    </source>
</evidence>
<accession>A0A1G2BGF2</accession>
<evidence type="ECO:0000256" key="2">
    <source>
        <dbReference type="ARBA" id="ARBA00009765"/>
    </source>
</evidence>
<evidence type="ECO:0000256" key="1">
    <source>
        <dbReference type="ARBA" id="ARBA00004651"/>
    </source>
</evidence>
<comment type="caution">
    <text evidence="9">The sequence shown here is derived from an EMBL/GenBank/DDBJ whole genome shotgun (WGS) entry which is preliminary data.</text>
</comment>
<evidence type="ECO:0000256" key="6">
    <source>
        <dbReference type="ARBA" id="ARBA00022989"/>
    </source>
</evidence>
<gene>
    <name evidence="9" type="ORF">A2319_01760</name>
</gene>
<dbReference type="Gene3D" id="3.30.460.20">
    <property type="entry name" value="CorA soluble domain-like"/>
    <property type="match status" value="1"/>
</dbReference>
<dbReference type="PANTHER" id="PTHR46494:SF1">
    <property type="entry name" value="CORA FAMILY METAL ION TRANSPORTER (EUROFUNG)"/>
    <property type="match status" value="1"/>
</dbReference>
<evidence type="ECO:0000256" key="3">
    <source>
        <dbReference type="ARBA" id="ARBA00022448"/>
    </source>
</evidence>
<name>A0A1G2BGF2_9BACT</name>
<feature type="transmembrane region" description="Helical" evidence="8">
    <location>
        <begin position="283"/>
        <end position="302"/>
    </location>
</feature>
<dbReference type="Gene3D" id="1.20.58.340">
    <property type="entry name" value="Magnesium transport protein CorA, transmembrane region"/>
    <property type="match status" value="2"/>
</dbReference>
<keyword evidence="3" id="KW-0813">Transport</keyword>
<evidence type="ECO:0000313" key="10">
    <source>
        <dbReference type="Proteomes" id="UP000176420"/>
    </source>
</evidence>
<dbReference type="Proteomes" id="UP000176420">
    <property type="component" value="Unassembled WGS sequence"/>
</dbReference>
<dbReference type="GO" id="GO:0015095">
    <property type="term" value="F:magnesium ion transmembrane transporter activity"/>
    <property type="evidence" value="ECO:0007669"/>
    <property type="project" value="TreeGrafter"/>
</dbReference>
<dbReference type="GO" id="GO:0015087">
    <property type="term" value="F:cobalt ion transmembrane transporter activity"/>
    <property type="evidence" value="ECO:0007669"/>
    <property type="project" value="TreeGrafter"/>
</dbReference>
<reference evidence="9 10" key="1">
    <citation type="journal article" date="2016" name="Nat. Commun.">
        <title>Thousands of microbial genomes shed light on interconnected biogeochemical processes in an aquifer system.</title>
        <authorList>
            <person name="Anantharaman K."/>
            <person name="Brown C.T."/>
            <person name="Hug L.A."/>
            <person name="Sharon I."/>
            <person name="Castelle C.J."/>
            <person name="Probst A.J."/>
            <person name="Thomas B.C."/>
            <person name="Singh A."/>
            <person name="Wilkins M.J."/>
            <person name="Karaoz U."/>
            <person name="Brodie E.L."/>
            <person name="Williams K.H."/>
            <person name="Hubbard S.S."/>
            <person name="Banfield J.F."/>
        </authorList>
    </citation>
    <scope>NUCLEOTIDE SEQUENCE [LARGE SCALE GENOMIC DNA]</scope>
</reference>
<feature type="transmembrane region" description="Helical" evidence="8">
    <location>
        <begin position="250"/>
        <end position="271"/>
    </location>
</feature>
<keyword evidence="6 8" id="KW-1133">Transmembrane helix</keyword>
<dbReference type="GO" id="GO:0000287">
    <property type="term" value="F:magnesium ion binding"/>
    <property type="evidence" value="ECO:0007669"/>
    <property type="project" value="TreeGrafter"/>
</dbReference>